<reference evidence="4" key="1">
    <citation type="journal article" date="2023" name="Mol. Phylogenet. Evol.">
        <title>Genome-scale phylogeny and comparative genomics of the fungal order Sordariales.</title>
        <authorList>
            <person name="Hensen N."/>
            <person name="Bonometti L."/>
            <person name="Westerberg I."/>
            <person name="Brannstrom I.O."/>
            <person name="Guillou S."/>
            <person name="Cros-Aarteil S."/>
            <person name="Calhoun S."/>
            <person name="Haridas S."/>
            <person name="Kuo A."/>
            <person name="Mondo S."/>
            <person name="Pangilinan J."/>
            <person name="Riley R."/>
            <person name="LaButti K."/>
            <person name="Andreopoulos B."/>
            <person name="Lipzen A."/>
            <person name="Chen C."/>
            <person name="Yan M."/>
            <person name="Daum C."/>
            <person name="Ng V."/>
            <person name="Clum A."/>
            <person name="Steindorff A."/>
            <person name="Ohm R.A."/>
            <person name="Martin F."/>
            <person name="Silar P."/>
            <person name="Natvig D.O."/>
            <person name="Lalanne C."/>
            <person name="Gautier V."/>
            <person name="Ament-Velasquez S.L."/>
            <person name="Kruys A."/>
            <person name="Hutchinson M.I."/>
            <person name="Powell A.J."/>
            <person name="Barry K."/>
            <person name="Miller A.N."/>
            <person name="Grigoriev I.V."/>
            <person name="Debuchy R."/>
            <person name="Gladieux P."/>
            <person name="Hiltunen Thoren M."/>
            <person name="Johannesson H."/>
        </authorList>
    </citation>
    <scope>NUCLEOTIDE SEQUENCE [LARGE SCALE GENOMIC DNA]</scope>
    <source>
        <strain evidence="4">CBS 284.82</strain>
    </source>
</reference>
<comment type="caution">
    <text evidence="3">The sequence shown here is derived from an EMBL/GenBank/DDBJ whole genome shotgun (WGS) entry which is preliminary data.</text>
</comment>
<organism evidence="3 4">
    <name type="scientific">Parachaetomium inaequale</name>
    <dbReference type="NCBI Taxonomy" id="2588326"/>
    <lineage>
        <taxon>Eukaryota</taxon>
        <taxon>Fungi</taxon>
        <taxon>Dikarya</taxon>
        <taxon>Ascomycota</taxon>
        <taxon>Pezizomycotina</taxon>
        <taxon>Sordariomycetes</taxon>
        <taxon>Sordariomycetidae</taxon>
        <taxon>Sordariales</taxon>
        <taxon>Chaetomiaceae</taxon>
        <taxon>Parachaetomium</taxon>
    </lineage>
</organism>
<proteinExistence type="predicted"/>
<dbReference type="PROSITE" id="PS50011">
    <property type="entry name" value="PROTEIN_KINASE_DOM"/>
    <property type="match status" value="1"/>
</dbReference>
<feature type="domain" description="Protein kinase" evidence="2">
    <location>
        <begin position="191"/>
        <end position="400"/>
    </location>
</feature>
<dbReference type="GO" id="GO:0004672">
    <property type="term" value="F:protein kinase activity"/>
    <property type="evidence" value="ECO:0007669"/>
    <property type="project" value="InterPro"/>
</dbReference>
<dbReference type="Proteomes" id="UP001303115">
    <property type="component" value="Unassembled WGS sequence"/>
</dbReference>
<evidence type="ECO:0000259" key="2">
    <source>
        <dbReference type="PROSITE" id="PS50011"/>
    </source>
</evidence>
<evidence type="ECO:0000313" key="4">
    <source>
        <dbReference type="Proteomes" id="UP001303115"/>
    </source>
</evidence>
<evidence type="ECO:0000256" key="1">
    <source>
        <dbReference type="SAM" id="MobiDB-lite"/>
    </source>
</evidence>
<dbReference type="GO" id="GO:0005524">
    <property type="term" value="F:ATP binding"/>
    <property type="evidence" value="ECO:0007669"/>
    <property type="project" value="InterPro"/>
</dbReference>
<dbReference type="Pfam" id="PF00069">
    <property type="entry name" value="Pkinase"/>
    <property type="match status" value="1"/>
</dbReference>
<feature type="compositionally biased region" description="Acidic residues" evidence="1">
    <location>
        <begin position="75"/>
        <end position="95"/>
    </location>
</feature>
<dbReference type="EMBL" id="MU854410">
    <property type="protein sequence ID" value="KAK4039101.1"/>
    <property type="molecule type" value="Genomic_DNA"/>
</dbReference>
<dbReference type="SUPFAM" id="SSF56112">
    <property type="entry name" value="Protein kinase-like (PK-like)"/>
    <property type="match status" value="1"/>
</dbReference>
<dbReference type="Gene3D" id="1.10.510.10">
    <property type="entry name" value="Transferase(Phosphotransferase) domain 1"/>
    <property type="match status" value="1"/>
</dbReference>
<dbReference type="InterPro" id="IPR000719">
    <property type="entry name" value="Prot_kinase_dom"/>
</dbReference>
<name>A0AAN6PDW4_9PEZI</name>
<sequence>MTSLPTVNADRILAKPMRGRVHIHYDSDDDCVVFIRCNGREFHIELSPFFLCNSPLITSRYHKFIATVRDRGEMDAEEEGDSDEEEGDSDEEEGPEEIQASFYDWLIAVFEPVFSKIAPDVPSSFDPDMIQTGEAKPLLSEYLFPEIHRCRLESENDKPFPIHMPDEKSQFSEPLCNIRPGLARELEQYVKFFDPSAVEVSFGRPRQALDDKPTRVLVDLDGSGEKTTCFFKEFGAGAFISLEKELEAHLRLLKSNVVLEARVVRLLGVVAAEDGRVAGLLLTYVDCRRENDGILDGIYLRRTSIPLRERWVSQIKEAVQQLHEGGVVWGDAKADNVLIDKKNDALLIDFGGGYTEGWVDKEKTGTKEGDLQGVERIVEYLFSEGYEPASSDYEFDSASE</sequence>
<evidence type="ECO:0000313" key="3">
    <source>
        <dbReference type="EMBL" id="KAK4039101.1"/>
    </source>
</evidence>
<dbReference type="InterPro" id="IPR011009">
    <property type="entry name" value="Kinase-like_dom_sf"/>
</dbReference>
<dbReference type="AlphaFoldDB" id="A0AAN6PDW4"/>
<keyword evidence="4" id="KW-1185">Reference proteome</keyword>
<gene>
    <name evidence="3" type="ORF">C8A01DRAFT_16869</name>
</gene>
<feature type="region of interest" description="Disordered" evidence="1">
    <location>
        <begin position="72"/>
        <end position="95"/>
    </location>
</feature>
<protein>
    <recommendedName>
        <fullName evidence="2">Protein kinase domain-containing protein</fullName>
    </recommendedName>
</protein>
<accession>A0AAN6PDW4</accession>